<dbReference type="InterPro" id="IPR027417">
    <property type="entry name" value="P-loop_NTPase"/>
</dbReference>
<dbReference type="SUPFAM" id="SSF52540">
    <property type="entry name" value="P-loop containing nucleoside triphosphate hydrolases"/>
    <property type="match status" value="1"/>
</dbReference>
<dbReference type="InterPro" id="IPR005158">
    <property type="entry name" value="BTAD"/>
</dbReference>
<reference evidence="2 4" key="2">
    <citation type="submission" date="2019-11" db="EMBL/GenBank/DDBJ databases">
        <title>Streptococcis sp. isolated from the respiratory tract of Marmot.</title>
        <authorList>
            <person name="Zhang G."/>
        </authorList>
    </citation>
    <scope>NUCLEOTIDE SEQUENCE [LARGE SCALE GENOMIC DNA]</scope>
    <source>
        <strain evidence="2">Zg-86</strain>
        <strain evidence="4">zg-86</strain>
    </source>
</reference>
<protein>
    <submittedName>
        <fullName evidence="3">AAA family ATPase</fullName>
    </submittedName>
</protein>
<dbReference type="InterPro" id="IPR051677">
    <property type="entry name" value="AfsR-DnrI-RedD_regulator"/>
</dbReference>
<dbReference type="InterPro" id="IPR036388">
    <property type="entry name" value="WH-like_DNA-bd_sf"/>
</dbReference>
<proteinExistence type="predicted"/>
<comment type="caution">
    <text evidence="3">The sequence shown here is derived from an EMBL/GenBank/DDBJ whole genome shotgun (WGS) entry which is preliminary data.</text>
</comment>
<name>A0A6I4RKF9_9STRE</name>
<dbReference type="AlphaFoldDB" id="A0A6I4RKF9"/>
<dbReference type="Proteomes" id="UP000435060">
    <property type="component" value="Unassembled WGS sequence"/>
</dbReference>
<feature type="domain" description="Bacterial transcriptional activator" evidence="1">
    <location>
        <begin position="98"/>
        <end position="230"/>
    </location>
</feature>
<dbReference type="RefSeq" id="WP_154608808.1">
    <property type="nucleotide sequence ID" value="NZ_CP072115.1"/>
</dbReference>
<evidence type="ECO:0000259" key="1">
    <source>
        <dbReference type="SMART" id="SM01043"/>
    </source>
</evidence>
<dbReference type="Gene3D" id="1.10.10.10">
    <property type="entry name" value="Winged helix-like DNA-binding domain superfamily/Winged helix DNA-binding domain"/>
    <property type="match status" value="1"/>
</dbReference>
<evidence type="ECO:0000313" key="2">
    <source>
        <dbReference type="EMBL" id="MTB64954.1"/>
    </source>
</evidence>
<keyword evidence="4" id="KW-1185">Reference proteome</keyword>
<dbReference type="EMBL" id="WLCG01000011">
    <property type="protein sequence ID" value="MTB64954.1"/>
    <property type="molecule type" value="Genomic_DNA"/>
</dbReference>
<organism evidence="3 5">
    <name type="scientific">Streptococcus zhangguiae</name>
    <dbReference type="NCBI Taxonomy" id="2664091"/>
    <lineage>
        <taxon>Bacteria</taxon>
        <taxon>Bacillati</taxon>
        <taxon>Bacillota</taxon>
        <taxon>Bacilli</taxon>
        <taxon>Lactobacillales</taxon>
        <taxon>Streptococcaceae</taxon>
        <taxon>Streptococcus</taxon>
    </lineage>
</organism>
<dbReference type="PANTHER" id="PTHR35807">
    <property type="entry name" value="TRANSCRIPTIONAL REGULATOR REDD-RELATED"/>
    <property type="match status" value="1"/>
</dbReference>
<dbReference type="Gene3D" id="1.25.40.10">
    <property type="entry name" value="Tetratricopeptide repeat domain"/>
    <property type="match status" value="2"/>
</dbReference>
<gene>
    <name evidence="2" type="ORF">GGG87_08085</name>
    <name evidence="3" type="ORF">GGH11_08230</name>
</gene>
<sequence>MNKGLYLKLFGNPAIFLNGEEIFFSFSKVNALLYYLLLQKNVSRDEIAGILWENKNTQISKKNLRNTIYQANKFLGDEYIICPSRSLLSLNPHLPISSDVEQFLANPEQTLGLYQGRFLKDFYLKNSEAFDFWIEKMRSYYEQIYIKTCHDKMKYQLTKNDVEETEQHILRLIEIDEFDEANYQLLMRLYQENNQAGKVIKTYYKLANLLDEELGIAPSQEVQQIYDEVVAQGRNERKIKQFLRNTTHFYGRVQEISQLEAYFSDVIKQEDVRTLVLLGGSGIGKRTVTRQVLANQTQQFQIVTAECLNSDRSLRLQPWRSLLNGLKDLLIHHQIMSIQAWEMLCKREFPFLSGGYAQDRLDMNALSLAMSTILQQIAQKKPLVLLIEDCHWMDTDSITLLQHLLNHMRGCPIALVLTKHLHATPHLDSLFNQLILQQQVKFIELQPFDSEQSQAFFQMLVGSHSVSSQQLEQIFQISQGNPFLLEEYAEQVKRGEKFEALTPAIRAKMQLKLSYLSSREEELLHYLTCFQKPVSLQLLAQLLVLPFDEIIEMSENLCQQRILSEINGKEEILVYFHQTILKIYCYDSLSHGKKRLLHGQIAHYLEGVWEKNKQDTELLHTISYHYKEAKQLIQSLRYSLYYLDTSLQFHHELFPIYTPQSIADHYSSPEDTLNIQDTFTQLEDIIHSLEHQHGHQREFQQLLNHFRYLEGRFDIRTGHYEKGIKNILSVIDSAHALHQHEFLLEGYRQIIHYCIQVENLSEMKFYTDLALDTAVTANNHEAIATHLRLKGLYHLMMGEESQAIRLLKQSIDCFSLTASLRHKYAIQIGAALDYLAEIEQIRGNLDQSITYQMQAIQLTQQISPESSNTIFYIGLGISYYHLGDLTEADRIFSKIEAMTKSQLYPWKAVQLDVYLALIHCQKGDYSLAQQILLNKEQLMSRYSTPRDKGMVYYLMSLLKYQIIAGKLTNSELIDLLSQDFGTYFGIAKHHLNSYRDRRLLSDLEEWKQALQTPAFKEG</sequence>
<dbReference type="SUPFAM" id="SSF48452">
    <property type="entry name" value="TPR-like"/>
    <property type="match status" value="2"/>
</dbReference>
<dbReference type="Gene3D" id="3.40.50.300">
    <property type="entry name" value="P-loop containing nucleotide triphosphate hydrolases"/>
    <property type="match status" value="1"/>
</dbReference>
<dbReference type="SMART" id="SM01043">
    <property type="entry name" value="BTAD"/>
    <property type="match status" value="1"/>
</dbReference>
<dbReference type="Pfam" id="PF13191">
    <property type="entry name" value="AAA_16"/>
    <property type="match status" value="1"/>
</dbReference>
<dbReference type="EMBL" id="WUBJ01000010">
    <property type="protein sequence ID" value="MWV56961.1"/>
    <property type="molecule type" value="Genomic_DNA"/>
</dbReference>
<evidence type="ECO:0000313" key="3">
    <source>
        <dbReference type="EMBL" id="MWV56961.1"/>
    </source>
</evidence>
<accession>A0A6I4RKF9</accession>
<dbReference type="Proteomes" id="UP000435423">
    <property type="component" value="Unassembled WGS sequence"/>
</dbReference>
<reference evidence="3 5" key="1">
    <citation type="submission" date="2019-10" db="EMBL/GenBank/DDBJ databases">
        <title>Streptococcis sp, isolated from the respiratory tract of Marmot.</title>
        <authorList>
            <person name="Zhang G."/>
        </authorList>
    </citation>
    <scope>NUCLEOTIDE SEQUENCE [LARGE SCALE GENOMIC DNA]</scope>
    <source>
        <strain evidence="3">Zg-70</strain>
        <strain evidence="5">zg-70</strain>
    </source>
</reference>
<evidence type="ECO:0000313" key="4">
    <source>
        <dbReference type="Proteomes" id="UP000435060"/>
    </source>
</evidence>
<dbReference type="Pfam" id="PF03704">
    <property type="entry name" value="BTAD"/>
    <property type="match status" value="1"/>
</dbReference>
<dbReference type="InterPro" id="IPR011990">
    <property type="entry name" value="TPR-like_helical_dom_sf"/>
</dbReference>
<dbReference type="InterPro" id="IPR041664">
    <property type="entry name" value="AAA_16"/>
</dbReference>
<evidence type="ECO:0000313" key="5">
    <source>
        <dbReference type="Proteomes" id="UP000435423"/>
    </source>
</evidence>